<reference evidence="1 2" key="2">
    <citation type="journal article" date="2012" name="J. Bacteriol.">
        <title>Genome Sequence of Edwardsiella ictaluri 93-146, a Strain Associated with a Natural Channel Catfish Outbreak of Enteric Septicemia of Catfish.</title>
        <authorList>
            <person name="Williams M.L."/>
            <person name="Gillaspy A.F."/>
            <person name="Dyer D.W."/>
            <person name="Thune R.L."/>
            <person name="Waldbieser G.C."/>
            <person name="Schuster S.C."/>
            <person name="Gipson J."/>
            <person name="Zaitshik J."/>
            <person name="Landry C."/>
            <person name="Banes M.M."/>
            <person name="Lawrence M.L."/>
        </authorList>
    </citation>
    <scope>NUCLEOTIDE SEQUENCE [LARGE SCALE GENOMIC DNA]</scope>
    <source>
        <strain evidence="1 2">93-146</strain>
    </source>
</reference>
<name>C5B818_EDWI9</name>
<dbReference type="HOGENOM" id="CLU_196007_2_0_6"/>
<gene>
    <name evidence="1" type="ordered locus">NT01EI_1568</name>
</gene>
<evidence type="ECO:0000313" key="1">
    <source>
        <dbReference type="EMBL" id="ACR68754.1"/>
    </source>
</evidence>
<sequence length="41" mass="4407">MKSALIALATLCAPSIPLRFLMPDACRDADGRVQGIFCQRG</sequence>
<dbReference type="Proteomes" id="UP000001485">
    <property type="component" value="Chromosome"/>
</dbReference>
<organism evidence="1 2">
    <name type="scientific">Edwardsiella ictaluri (strain 93-146)</name>
    <dbReference type="NCBI Taxonomy" id="634503"/>
    <lineage>
        <taxon>Bacteria</taxon>
        <taxon>Pseudomonadati</taxon>
        <taxon>Pseudomonadota</taxon>
        <taxon>Gammaproteobacteria</taxon>
        <taxon>Enterobacterales</taxon>
        <taxon>Hafniaceae</taxon>
        <taxon>Edwardsiella</taxon>
    </lineage>
</organism>
<accession>C5B818</accession>
<dbReference type="KEGG" id="eic:NT01EI_1568"/>
<evidence type="ECO:0000313" key="2">
    <source>
        <dbReference type="Proteomes" id="UP000001485"/>
    </source>
</evidence>
<reference evidence="2" key="1">
    <citation type="submission" date="2009-03" db="EMBL/GenBank/DDBJ databases">
        <title>Complete genome sequence of Edwardsiella ictaluri 93-146.</title>
        <authorList>
            <person name="Williams M.L."/>
            <person name="Gillaspy A.F."/>
            <person name="Dyer D.W."/>
            <person name="Thune R.L."/>
            <person name="Waldbieser G.C."/>
            <person name="Schuster S.C."/>
            <person name="Gipson J."/>
            <person name="Zaitshik J."/>
            <person name="Landry C."/>
            <person name="Lawrence M.L."/>
        </authorList>
    </citation>
    <scope>NUCLEOTIDE SEQUENCE [LARGE SCALE GENOMIC DNA]</scope>
    <source>
        <strain evidence="2">93-146</strain>
    </source>
</reference>
<proteinExistence type="predicted"/>
<dbReference type="AlphaFoldDB" id="C5B818"/>
<protein>
    <submittedName>
        <fullName evidence="1">Uncharacterized protein</fullName>
    </submittedName>
</protein>
<dbReference type="EMBL" id="CP001600">
    <property type="protein sequence ID" value="ACR68754.1"/>
    <property type="molecule type" value="Genomic_DNA"/>
</dbReference>